<reference evidence="2 5" key="4">
    <citation type="journal article" date="2018" name="Sci. Rep.">
        <title>A complete Leishmania donovani reference genome identifies novel genetic variations associated with virulence.</title>
        <authorList>
            <person name="Lypaczewski P."/>
            <person name="Hoshizaki J."/>
            <person name="Zhang W.-W."/>
            <person name="McCall L.-I."/>
            <person name="Torcivia-Rodriguez J."/>
            <person name="Simonyan V."/>
            <person name="Kaur A."/>
            <person name="Dewar K."/>
            <person name="Matlashewski G."/>
        </authorList>
    </citation>
    <scope>NUCLEOTIDE SEQUENCE [LARGE SCALE GENOMIC DNA]</scope>
    <source>
        <strain evidence="2 5">LdCL</strain>
    </source>
</reference>
<sequence length="94" mass="10409">MHPSGRSYTVHGRGCEVTHARPRGFPFPLPSLRTSPARLASSSVSSAFVDFTRSPTTSRARARRHSRHHERRSGGSPRRGAHPQMRAVVPARTE</sequence>
<accession>E9BAZ8</accession>
<reference evidence="3" key="2">
    <citation type="submission" date="2011-01" db="EMBL/GenBank/DDBJ databases">
        <authorList>
            <person name="Zhao B.P."/>
            <person name="Ren Z.A."/>
            <person name="Li C.D."/>
        </authorList>
    </citation>
    <scope>NUCLEOTIDE SEQUENCE</scope>
    <source>
        <strain evidence="3">BPK282A1</strain>
    </source>
</reference>
<dbReference type="VEuPathDB" id="TriTrypDB:LdCL_120007350"/>
<gene>
    <name evidence="3" type="ORF">LDBPK_120210</name>
    <name evidence="2" type="ORF">LdCL_120007350</name>
</gene>
<feature type="region of interest" description="Disordered" evidence="1">
    <location>
        <begin position="52"/>
        <end position="94"/>
    </location>
</feature>
<evidence type="ECO:0000313" key="4">
    <source>
        <dbReference type="Proteomes" id="UP000008980"/>
    </source>
</evidence>
<evidence type="ECO:0000313" key="5">
    <source>
        <dbReference type="Proteomes" id="UP000274082"/>
    </source>
</evidence>
<proteinExistence type="predicted"/>
<evidence type="ECO:0000256" key="1">
    <source>
        <dbReference type="SAM" id="MobiDB-lite"/>
    </source>
</evidence>
<reference evidence="3 4" key="1">
    <citation type="journal article" date="2011" name="Genome Res.">
        <title>Whole genome sequencing of multiple Leishmania donovani clinical isolates provides insights into population structure and mechanisms of drug resistance.</title>
        <authorList>
            <person name="Downing T."/>
            <person name="Imamura H."/>
            <person name="Decuypere S."/>
            <person name="Clark T.G."/>
            <person name="Coombs G.H."/>
            <person name="Cotton J.A."/>
            <person name="Hilley J.D."/>
            <person name="de Doncker S."/>
            <person name="Maes I."/>
            <person name="Mottram J.C."/>
            <person name="Quail M.A."/>
            <person name="Rijal S."/>
            <person name="Sanders M."/>
            <person name="Schonian G."/>
            <person name="Stark O."/>
            <person name="Sundar S."/>
            <person name="Vanaerschot M."/>
            <person name="Hertz-Fowler C."/>
            <person name="Dujardin J.C."/>
            <person name="Berriman M."/>
        </authorList>
    </citation>
    <scope>NUCLEOTIDE SEQUENCE [LARGE SCALE GENOMIC DNA]</scope>
    <source>
        <strain evidence="3 4">BPK282A1</strain>
    </source>
</reference>
<evidence type="ECO:0000313" key="3">
    <source>
        <dbReference type="EMBL" id="CBZ32423.1"/>
    </source>
</evidence>
<dbReference type="Proteomes" id="UP000008980">
    <property type="component" value="Chromosome 12"/>
</dbReference>
<dbReference type="RefSeq" id="XP_003859135.1">
    <property type="nucleotide sequence ID" value="XM_003859087.1"/>
</dbReference>
<accession>A0A3S5H6K5</accession>
<dbReference type="VEuPathDB" id="TriTrypDB:LdBPK_120210.1"/>
<dbReference type="AlphaFoldDB" id="E9BAZ8"/>
<dbReference type="EMBL" id="CP029511">
    <property type="protein sequence ID" value="AYU76933.1"/>
    <property type="molecule type" value="Genomic_DNA"/>
</dbReference>
<evidence type="ECO:0000313" key="2">
    <source>
        <dbReference type="EMBL" id="AYU76933.1"/>
    </source>
</evidence>
<keyword evidence="5" id="KW-1185">Reference proteome</keyword>
<reference evidence="4" key="3">
    <citation type="submission" date="2011-02" db="EMBL/GenBank/DDBJ databases">
        <title>Whole genome sequencing of Leishmania donovani clinical lines reveals dynamic variation related to drug resistance.</title>
        <authorList>
            <person name="Downing T."/>
            <person name="Imamura H."/>
            <person name="Sanders M."/>
            <person name="Decuypere S."/>
            <person name="Hertz-Fowler C."/>
            <person name="Clark T.G."/>
            <person name="Rijal S."/>
            <person name="Sundar S."/>
            <person name="Quail M.A."/>
            <person name="De Doncker S."/>
            <person name="Maes I."/>
            <person name="Vanaerschot M."/>
            <person name="Stark O."/>
            <person name="Schonian G."/>
            <person name="Dujardin J.C."/>
            <person name="Berriman M."/>
        </authorList>
    </citation>
    <scope>NUCLEOTIDE SEQUENCE [LARGE SCALE GENOMIC DNA]</scope>
    <source>
        <strain evidence="4">BPK282A1</strain>
    </source>
</reference>
<dbReference type="Proteomes" id="UP000274082">
    <property type="component" value="Chromosome 12"/>
</dbReference>
<protein>
    <submittedName>
        <fullName evidence="3">Uncharacterized protein</fullName>
    </submittedName>
</protein>
<organism evidence="3 4">
    <name type="scientific">Leishmania donovani</name>
    <dbReference type="NCBI Taxonomy" id="5661"/>
    <lineage>
        <taxon>Eukaryota</taxon>
        <taxon>Discoba</taxon>
        <taxon>Euglenozoa</taxon>
        <taxon>Kinetoplastea</taxon>
        <taxon>Metakinetoplastina</taxon>
        <taxon>Trypanosomatida</taxon>
        <taxon>Trypanosomatidae</taxon>
        <taxon>Leishmaniinae</taxon>
        <taxon>Leishmania</taxon>
    </lineage>
</organism>
<name>E9BAZ8_LEIDO</name>
<feature type="region of interest" description="Disordered" evidence="1">
    <location>
        <begin position="1"/>
        <end position="27"/>
    </location>
</feature>
<dbReference type="GeneID" id="13390149"/>
<dbReference type="EMBL" id="FR799599">
    <property type="protein sequence ID" value="CBZ32423.1"/>
    <property type="molecule type" value="Genomic_DNA"/>
</dbReference>
<feature type="compositionally biased region" description="Basic residues" evidence="1">
    <location>
        <begin position="60"/>
        <end position="71"/>
    </location>
</feature>
<dbReference type="KEGG" id="ldo:LDBPK_120210"/>